<comment type="caution">
    <text evidence="2">The sequence shown here is derived from an EMBL/GenBank/DDBJ whole genome shotgun (WGS) entry which is preliminary data.</text>
</comment>
<protein>
    <submittedName>
        <fullName evidence="2">Retrovirus-related Pol polyprotein from transposon RE1</fullName>
    </submittedName>
</protein>
<dbReference type="PANTHER" id="PTHR47481">
    <property type="match status" value="1"/>
</dbReference>
<reference evidence="2 3" key="1">
    <citation type="submission" date="2024-04" db="EMBL/GenBank/DDBJ databases">
        <title>Genome assembly C_amara_ONT_v2.</title>
        <authorList>
            <person name="Yant L."/>
            <person name="Moore C."/>
            <person name="Slenker M."/>
        </authorList>
    </citation>
    <scope>NUCLEOTIDE SEQUENCE [LARGE SCALE GENOMIC DNA]</scope>
    <source>
        <tissue evidence="2">Leaf</tissue>
    </source>
</reference>
<sequence length="309" mass="34091">MGSNETIVVTATPTLMNVNMTNVPKLTPTTFMMWNRQVYSLLDGYELAGYLDGSVEVPPPTLTTNGVISVNPAFTIWKRQDKLIYSSLLGVISLTVQPTVSRATTAAEVWAKLNATYAKPSRGHIKQLKLQLKQWTKGTKSVDGYIHGLTTRFDQLALLGKTIEHEDQLDLIIDGLTDEYKPVVDQMEGRDTPPSLTEFHEKLLNHEAKLLTMVAASSASPVTSNAASYRGNNNNNRNNNRHTSRSNQTGQQHQSFTPRQDYRPPRPYNGKCQICGIHGHSARRCSQLQLYGASSASAPAPPTHTYAAP</sequence>
<evidence type="ECO:0000313" key="3">
    <source>
        <dbReference type="Proteomes" id="UP001558713"/>
    </source>
</evidence>
<dbReference type="Proteomes" id="UP001558713">
    <property type="component" value="Unassembled WGS sequence"/>
</dbReference>
<name>A0ABD1ANP0_CARAN</name>
<feature type="compositionally biased region" description="Polar residues" evidence="1">
    <location>
        <begin position="248"/>
        <end position="258"/>
    </location>
</feature>
<organism evidence="2 3">
    <name type="scientific">Cardamine amara subsp. amara</name>
    <dbReference type="NCBI Taxonomy" id="228776"/>
    <lineage>
        <taxon>Eukaryota</taxon>
        <taxon>Viridiplantae</taxon>
        <taxon>Streptophyta</taxon>
        <taxon>Embryophyta</taxon>
        <taxon>Tracheophyta</taxon>
        <taxon>Spermatophyta</taxon>
        <taxon>Magnoliopsida</taxon>
        <taxon>eudicotyledons</taxon>
        <taxon>Gunneridae</taxon>
        <taxon>Pentapetalae</taxon>
        <taxon>rosids</taxon>
        <taxon>malvids</taxon>
        <taxon>Brassicales</taxon>
        <taxon>Brassicaceae</taxon>
        <taxon>Cardamineae</taxon>
        <taxon>Cardamine</taxon>
    </lineage>
</organism>
<gene>
    <name evidence="2" type="ORF">V5N11_000808</name>
</gene>
<evidence type="ECO:0000256" key="1">
    <source>
        <dbReference type="SAM" id="MobiDB-lite"/>
    </source>
</evidence>
<feature type="region of interest" description="Disordered" evidence="1">
    <location>
        <begin position="222"/>
        <end position="267"/>
    </location>
</feature>
<dbReference type="Pfam" id="PF14223">
    <property type="entry name" value="Retrotran_gag_2"/>
    <property type="match status" value="1"/>
</dbReference>
<proteinExistence type="predicted"/>
<accession>A0ABD1ANP0</accession>
<dbReference type="EMBL" id="JBANAX010000452">
    <property type="protein sequence ID" value="KAL1208370.1"/>
    <property type="molecule type" value="Genomic_DNA"/>
</dbReference>
<dbReference type="PANTHER" id="PTHR47481:SF22">
    <property type="entry name" value="RETROTRANSPOSON GAG DOMAIN-CONTAINING PROTEIN"/>
    <property type="match status" value="1"/>
</dbReference>
<dbReference type="AlphaFoldDB" id="A0ABD1ANP0"/>
<feature type="compositionally biased region" description="Low complexity" evidence="1">
    <location>
        <begin position="224"/>
        <end position="238"/>
    </location>
</feature>
<evidence type="ECO:0000313" key="2">
    <source>
        <dbReference type="EMBL" id="KAL1208370.1"/>
    </source>
</evidence>
<keyword evidence="3" id="KW-1185">Reference proteome</keyword>